<evidence type="ECO:0000313" key="4">
    <source>
        <dbReference type="Proteomes" id="UP000572754"/>
    </source>
</evidence>
<dbReference type="InterPro" id="IPR056125">
    <property type="entry name" value="DUF7708"/>
</dbReference>
<gene>
    <name evidence="3" type="ORF">FCIRC_6051</name>
</gene>
<proteinExistence type="predicted"/>
<organism evidence="3 4">
    <name type="scientific">Fusarium circinatum</name>
    <name type="common">Pitch canker fungus</name>
    <name type="synonym">Gibberella circinata</name>
    <dbReference type="NCBI Taxonomy" id="48490"/>
    <lineage>
        <taxon>Eukaryota</taxon>
        <taxon>Fungi</taxon>
        <taxon>Dikarya</taxon>
        <taxon>Ascomycota</taxon>
        <taxon>Pezizomycotina</taxon>
        <taxon>Sordariomycetes</taxon>
        <taxon>Hypocreomycetidae</taxon>
        <taxon>Hypocreales</taxon>
        <taxon>Nectriaceae</taxon>
        <taxon>Fusarium</taxon>
        <taxon>Fusarium fujikuroi species complex</taxon>
    </lineage>
</organism>
<feature type="domain" description="DUF7708" evidence="2">
    <location>
        <begin position="143"/>
        <end position="248"/>
    </location>
</feature>
<sequence>MSRFTKSEPSKGVTRRFSDDVMTSAPDEPLGRALGAKVAFDRNRERGSPLRDEWAQLLLEGRELANTCVSDEEVVLFEQSRRLYAAWDKFRHDLPKDQQTKLEPKDRPDVNYLLATVAKASESWKLDRDESKLGKLKSKFHSICQSCRDHSSLLAIIPKDDKYITLLTGSISLIAQATINHQKIAEGVVDTLDDLSHDITFWNRQMMEHGNIPSLRQYIQELYVIVFEFFTEVFNKWSKSGWKRFLISFDDGAFNRLFTVKKDRMLAIERRMERHVNLDFRHLATECLEMVIHSQKELLYRLPYQLNEQRLFLGESLQQLLEQQQIFVLDRPQPPSATSMIEETAGGRSDVVVGDRTRSPSSELDALPSPEAHHRYNRAEIQAELASFTARWKNQIEDLTEAAKQASLLQIDRQVHHRLQTWLRDLSPTNFWIQGPYDVSRPSQNSMTAVSLTALARTHDIPVVTYFCTFTDHDALGMPKRVGLEAFIASTIIQLVQLIPERGSSGADLSPARFAALAQGALSLGETIQLVRDVRESGPRLVYVFVDNLQVLEDRSNRGYTRDFLSTIAALCRLKSGNRLPRGAAVPDTSELAFGTKICFATEGYVDGLAQAVELQLLDKVEFDLEANETRAMEVGEALEWGS</sequence>
<reference evidence="3 4" key="2">
    <citation type="submission" date="2020-05" db="EMBL/GenBank/DDBJ databases">
        <title>Identification and distribution of gene clusters putatively required for synthesis of sphingolipid metabolism inhibitors in phylogenetically diverse species of the filamentous fungus Fusarium.</title>
        <authorList>
            <person name="Kim H.-S."/>
            <person name="Busman M."/>
            <person name="Brown D.W."/>
            <person name="Divon H."/>
            <person name="Uhlig S."/>
            <person name="Proctor R.H."/>
        </authorList>
    </citation>
    <scope>NUCLEOTIDE SEQUENCE [LARGE SCALE GENOMIC DNA]</scope>
    <source>
        <strain evidence="3 4">NRRL 25331</strain>
    </source>
</reference>
<dbReference type="EMBL" id="JAAQPE010000205">
    <property type="protein sequence ID" value="KAF5679673.1"/>
    <property type="molecule type" value="Genomic_DNA"/>
</dbReference>
<accession>A0A8H5TZI7</accession>
<dbReference type="Pfam" id="PF24809">
    <property type="entry name" value="DUF7708"/>
    <property type="match status" value="1"/>
</dbReference>
<evidence type="ECO:0000256" key="1">
    <source>
        <dbReference type="SAM" id="MobiDB-lite"/>
    </source>
</evidence>
<dbReference type="AlphaFoldDB" id="A0A8H5TZI7"/>
<dbReference type="Proteomes" id="UP000572754">
    <property type="component" value="Unassembled WGS sequence"/>
</dbReference>
<name>A0A8H5TZI7_FUSCI</name>
<protein>
    <recommendedName>
        <fullName evidence="2">DUF7708 domain-containing protein</fullName>
    </recommendedName>
</protein>
<evidence type="ECO:0000259" key="2">
    <source>
        <dbReference type="Pfam" id="PF24809"/>
    </source>
</evidence>
<reference evidence="4" key="1">
    <citation type="journal article" date="2020" name="BMC Genomics">
        <title>Correction to: Identification and distribution of gene clusters required for synthesis of sphingolipid metabolism inhibitors in diverse species of the filamentous fungus Fusarium.</title>
        <authorList>
            <person name="Kim H.S."/>
            <person name="Lohmar J.M."/>
            <person name="Busman M."/>
            <person name="Brown D.W."/>
            <person name="Naumann T.A."/>
            <person name="Divon H.H."/>
            <person name="Lysoe E."/>
            <person name="Uhlig S."/>
            <person name="Proctor R.H."/>
        </authorList>
    </citation>
    <scope>NUCLEOTIDE SEQUENCE [LARGE SCALE GENOMIC DNA]</scope>
    <source>
        <strain evidence="4">NRRL 25331</strain>
    </source>
</reference>
<feature type="region of interest" description="Disordered" evidence="1">
    <location>
        <begin position="1"/>
        <end position="28"/>
    </location>
</feature>
<comment type="caution">
    <text evidence="3">The sequence shown here is derived from an EMBL/GenBank/DDBJ whole genome shotgun (WGS) entry which is preliminary data.</text>
</comment>
<evidence type="ECO:0000313" key="3">
    <source>
        <dbReference type="EMBL" id="KAF5679673.1"/>
    </source>
</evidence>
<keyword evidence="4" id="KW-1185">Reference proteome</keyword>